<organism evidence="2 3">
    <name type="scientific">Microcystis aeruginosa KW</name>
    <dbReference type="NCBI Taxonomy" id="1960155"/>
    <lineage>
        <taxon>Bacteria</taxon>
        <taxon>Bacillati</taxon>
        <taxon>Cyanobacteriota</taxon>
        <taxon>Cyanophyceae</taxon>
        <taxon>Oscillatoriophycideae</taxon>
        <taxon>Chroococcales</taxon>
        <taxon>Microcystaceae</taxon>
        <taxon>Microcystis</taxon>
    </lineage>
</organism>
<sequence length="119" mass="13237">MNFAIPIGNNLLAHHSGDSETPRLRDSETPRLRDSETPRLFLLILPTPHTPHPTPHTPHPHPTPYTPHPTPQTPHPHPHPTPHTHTPKKGIGRKNFNSASRILQGNWATFGNSAQMPLS</sequence>
<gene>
    <name evidence="2" type="ORF">B1L04_13790</name>
</gene>
<evidence type="ECO:0000313" key="3">
    <source>
        <dbReference type="Proteomes" id="UP000189835"/>
    </source>
</evidence>
<proteinExistence type="predicted"/>
<feature type="compositionally biased region" description="Pro residues" evidence="1">
    <location>
        <begin position="48"/>
        <end position="75"/>
    </location>
</feature>
<name>A0A1V4BRU6_MICAE</name>
<dbReference type="Proteomes" id="UP000189835">
    <property type="component" value="Unassembled WGS sequence"/>
</dbReference>
<dbReference type="EMBL" id="MVGR01000004">
    <property type="protein sequence ID" value="OPF17140.1"/>
    <property type="molecule type" value="Genomic_DNA"/>
</dbReference>
<protein>
    <submittedName>
        <fullName evidence="2">Uncharacterized protein</fullName>
    </submittedName>
</protein>
<evidence type="ECO:0000256" key="1">
    <source>
        <dbReference type="SAM" id="MobiDB-lite"/>
    </source>
</evidence>
<evidence type="ECO:0000313" key="2">
    <source>
        <dbReference type="EMBL" id="OPF17140.1"/>
    </source>
</evidence>
<feature type="compositionally biased region" description="Basic residues" evidence="1">
    <location>
        <begin position="76"/>
        <end position="92"/>
    </location>
</feature>
<accession>A0A1V4BRU6</accession>
<feature type="compositionally biased region" description="Basic and acidic residues" evidence="1">
    <location>
        <begin position="15"/>
        <end position="37"/>
    </location>
</feature>
<dbReference type="AlphaFoldDB" id="A0A1V4BRU6"/>
<feature type="region of interest" description="Disordered" evidence="1">
    <location>
        <begin position="1"/>
        <end position="119"/>
    </location>
</feature>
<feature type="compositionally biased region" description="Polar residues" evidence="1">
    <location>
        <begin position="95"/>
        <end position="119"/>
    </location>
</feature>
<comment type="caution">
    <text evidence="2">The sequence shown here is derived from an EMBL/GenBank/DDBJ whole genome shotgun (WGS) entry which is preliminary data.</text>
</comment>
<reference evidence="2 3" key="1">
    <citation type="submission" date="2017-02" db="EMBL/GenBank/DDBJ databases">
        <title>Genome sequence of Microcystis aeruginosa KW.</title>
        <authorList>
            <person name="Oh H.-M."/>
            <person name="Ahn C.-Y."/>
            <person name="Jeong H."/>
            <person name="Srivastava A."/>
            <person name="Lee H.-G."/>
            <person name="Kang S.-R."/>
        </authorList>
    </citation>
    <scope>NUCLEOTIDE SEQUENCE [LARGE SCALE GENOMIC DNA]</scope>
    <source>
        <strain evidence="2 3">KW</strain>
    </source>
</reference>